<dbReference type="EMBL" id="JQSG02000003">
    <property type="protein sequence ID" value="OBS09594.1"/>
    <property type="molecule type" value="Genomic_DNA"/>
</dbReference>
<accession>A0A1A6C4W6</accession>
<gene>
    <name evidence="1" type="ORF">Thpro_021922</name>
</gene>
<proteinExistence type="predicted"/>
<sequence length="44" mass="5182">MGTLLLEIRKSMGNASSSLDRWEMIEWFMSDAPQIKEKHESRNQ</sequence>
<keyword evidence="2" id="KW-1185">Reference proteome</keyword>
<evidence type="ECO:0000313" key="1">
    <source>
        <dbReference type="EMBL" id="OBS09594.1"/>
    </source>
</evidence>
<reference evidence="1 2" key="1">
    <citation type="journal article" date="2014" name="Genome Announc.">
        <title>Draft Genome Sequence of the Iron-Oxidizing, Acidophilic, and Halotolerant 'Thiobacillus prosperus' Type Strain DSM 5130.</title>
        <authorList>
            <person name="Ossandon F.J."/>
            <person name="Cardenas J.P."/>
            <person name="Corbett M."/>
            <person name="Quatrini R."/>
            <person name="Holmes D.S."/>
            <person name="Watkin E."/>
        </authorList>
    </citation>
    <scope>NUCLEOTIDE SEQUENCE [LARGE SCALE GENOMIC DNA]</scope>
    <source>
        <strain evidence="1 2">DSM 5130</strain>
    </source>
</reference>
<dbReference type="Proteomes" id="UP000029273">
    <property type="component" value="Unassembled WGS sequence"/>
</dbReference>
<protein>
    <submittedName>
        <fullName evidence="1">Uncharacterized protein</fullName>
    </submittedName>
</protein>
<name>A0A1A6C4W6_9GAMM</name>
<evidence type="ECO:0000313" key="2">
    <source>
        <dbReference type="Proteomes" id="UP000029273"/>
    </source>
</evidence>
<comment type="caution">
    <text evidence="1">The sequence shown here is derived from an EMBL/GenBank/DDBJ whole genome shotgun (WGS) entry which is preliminary data.</text>
</comment>
<organism evidence="1 2">
    <name type="scientific">Acidihalobacter prosperus</name>
    <dbReference type="NCBI Taxonomy" id="160660"/>
    <lineage>
        <taxon>Bacteria</taxon>
        <taxon>Pseudomonadati</taxon>
        <taxon>Pseudomonadota</taxon>
        <taxon>Gammaproteobacteria</taxon>
        <taxon>Chromatiales</taxon>
        <taxon>Ectothiorhodospiraceae</taxon>
        <taxon>Acidihalobacter</taxon>
    </lineage>
</organism>
<dbReference type="AlphaFoldDB" id="A0A1A6C4W6"/>